<dbReference type="KEGG" id="xyk:GT347_16385"/>
<dbReference type="PANTHER" id="PTHR43542">
    <property type="entry name" value="METHYLTRANSFERASE"/>
    <property type="match status" value="1"/>
</dbReference>
<reference evidence="3 4" key="1">
    <citation type="submission" date="2020-01" db="EMBL/GenBank/DDBJ databases">
        <title>Genome sequencing of strain KACC 21265.</title>
        <authorList>
            <person name="Heo J."/>
            <person name="Kim S.-J."/>
            <person name="Kim J.-S."/>
            <person name="Hong S.-B."/>
            <person name="Kwon S.-W."/>
        </authorList>
    </citation>
    <scope>NUCLEOTIDE SEQUENCE [LARGE SCALE GENOMIC DNA]</scope>
    <source>
        <strain evidence="3 4">KACC 21265</strain>
    </source>
</reference>
<dbReference type="PIRSF" id="PIRSF004553">
    <property type="entry name" value="CHP00095"/>
    <property type="match status" value="1"/>
</dbReference>
<dbReference type="EC" id="2.1.1.171" evidence="3"/>
<accession>A0A857J6G8</accession>
<dbReference type="InterPro" id="IPR004398">
    <property type="entry name" value="RNA_MeTrfase_RsmD"/>
</dbReference>
<keyword evidence="4" id="KW-1185">Reference proteome</keyword>
<dbReference type="AlphaFoldDB" id="A0A857J6G8"/>
<evidence type="ECO:0000313" key="3">
    <source>
        <dbReference type="EMBL" id="QHI99416.1"/>
    </source>
</evidence>
<evidence type="ECO:0000256" key="2">
    <source>
        <dbReference type="ARBA" id="ARBA00022679"/>
    </source>
</evidence>
<gene>
    <name evidence="3" type="primary">rsmD</name>
    <name evidence="3" type="ORF">GT347_16385</name>
</gene>
<dbReference type="Gene3D" id="3.40.50.150">
    <property type="entry name" value="Vaccinia Virus protein VP39"/>
    <property type="match status" value="1"/>
</dbReference>
<dbReference type="PANTHER" id="PTHR43542:SF1">
    <property type="entry name" value="METHYLTRANSFERASE"/>
    <property type="match status" value="1"/>
</dbReference>
<dbReference type="InterPro" id="IPR029063">
    <property type="entry name" value="SAM-dependent_MTases_sf"/>
</dbReference>
<name>A0A857J6G8_9BURK</name>
<dbReference type="RefSeq" id="WP_160553229.1">
    <property type="nucleotide sequence ID" value="NZ_CP047650.1"/>
</dbReference>
<organism evidence="3 4">
    <name type="scientific">Xylophilus rhododendri</name>
    <dbReference type="NCBI Taxonomy" id="2697032"/>
    <lineage>
        <taxon>Bacteria</taxon>
        <taxon>Pseudomonadati</taxon>
        <taxon>Pseudomonadota</taxon>
        <taxon>Betaproteobacteria</taxon>
        <taxon>Burkholderiales</taxon>
        <taxon>Xylophilus</taxon>
    </lineage>
</organism>
<evidence type="ECO:0000313" key="4">
    <source>
        <dbReference type="Proteomes" id="UP000464787"/>
    </source>
</evidence>
<dbReference type="EMBL" id="CP047650">
    <property type="protein sequence ID" value="QHI99416.1"/>
    <property type="molecule type" value="Genomic_DNA"/>
</dbReference>
<keyword evidence="1 3" id="KW-0489">Methyltransferase</keyword>
<dbReference type="Proteomes" id="UP000464787">
    <property type="component" value="Chromosome"/>
</dbReference>
<proteinExistence type="predicted"/>
<protein>
    <submittedName>
        <fullName evidence="3">16S rRNA (Guanine(966)-N(2))-methyltransferase RsmD</fullName>
        <ecNumber evidence="3">2.1.1.171</ecNumber>
    </submittedName>
</protein>
<dbReference type="GO" id="GO:0052913">
    <property type="term" value="F:16S rRNA (guanine(966)-N(2))-methyltransferase activity"/>
    <property type="evidence" value="ECO:0007669"/>
    <property type="project" value="UniProtKB-EC"/>
</dbReference>
<dbReference type="SUPFAM" id="SSF53335">
    <property type="entry name" value="S-adenosyl-L-methionine-dependent methyltransferases"/>
    <property type="match status" value="1"/>
</dbReference>
<evidence type="ECO:0000256" key="1">
    <source>
        <dbReference type="ARBA" id="ARBA00022603"/>
    </source>
</evidence>
<sequence>MKAAVKTAVKTLSKKSAPPRPHGGAGEVRIIGGQWKRTSLPVPDLPGLRPTPARVRETLFNWLGQDLAGWRCIDAFAGSGALGLECASRGAAQVLLCEQDLRLAAALKALCTRLSASTVEVRRGDGISALRAVPGAWDLVLLDPPFEADLFDAALKAAAAGLAANGLVYLEAPEAWDQARLAELGWSSERHLRAGAVHAHLLRRSA</sequence>
<dbReference type="CDD" id="cd02440">
    <property type="entry name" value="AdoMet_MTases"/>
    <property type="match status" value="1"/>
</dbReference>
<keyword evidence="2 3" id="KW-0808">Transferase</keyword>
<dbReference type="Pfam" id="PF03602">
    <property type="entry name" value="Cons_hypoth95"/>
    <property type="match status" value="1"/>
</dbReference>
<dbReference type="NCBIfam" id="TIGR00095">
    <property type="entry name" value="16S rRNA (guanine(966)-N(2))-methyltransferase RsmD"/>
    <property type="match status" value="1"/>
</dbReference>